<dbReference type="Gene3D" id="3.40.50.1110">
    <property type="entry name" value="SGNH hydrolase"/>
    <property type="match status" value="1"/>
</dbReference>
<sequence>MHLRPFLIPACCLTGIASSLKIMPLGDSITEITCWRAKLWDLLANADATSNITFVGSMTDNTQNCVATHADWDQHHEGHSGYLAINIANSNLAGWLASAKPDVVNFMLGTNDVAQSHSTSEITAAYTKMVQEMRASNPNMKIIVDTVISLPLAQSAITALNAAIPAWAQSQNTTASPIYIADVAAVFPQGSSDLRDGIHPNDAGDVVIANALAPVWTHVIQSS</sequence>
<dbReference type="GO" id="GO:0004622">
    <property type="term" value="F:phosphatidylcholine lysophospholipase activity"/>
    <property type="evidence" value="ECO:0007669"/>
    <property type="project" value="TreeGrafter"/>
</dbReference>
<dbReference type="Pfam" id="PF13472">
    <property type="entry name" value="Lipase_GDSL_2"/>
    <property type="match status" value="1"/>
</dbReference>
<dbReference type="OrthoDB" id="2119228at2759"/>
<feature type="signal peptide" evidence="1">
    <location>
        <begin position="1"/>
        <end position="19"/>
    </location>
</feature>
<comment type="caution">
    <text evidence="3">The sequence shown here is derived from an EMBL/GenBank/DDBJ whole genome shotgun (WGS) entry which is preliminary data.</text>
</comment>
<dbReference type="InterPro" id="IPR036514">
    <property type="entry name" value="SGNH_hydro_sf"/>
</dbReference>
<keyword evidence="4" id="KW-1185">Reference proteome</keyword>
<feature type="domain" description="SGNH hydrolase-type esterase" evidence="2">
    <location>
        <begin position="25"/>
        <end position="204"/>
    </location>
</feature>
<dbReference type="EMBL" id="JAPEVB010000004">
    <property type="protein sequence ID" value="KAJ4388624.1"/>
    <property type="molecule type" value="Genomic_DNA"/>
</dbReference>
<dbReference type="InterPro" id="IPR013830">
    <property type="entry name" value="SGNH_hydro"/>
</dbReference>
<organism evidence="3 4">
    <name type="scientific">Gnomoniopsis smithogilvyi</name>
    <dbReference type="NCBI Taxonomy" id="1191159"/>
    <lineage>
        <taxon>Eukaryota</taxon>
        <taxon>Fungi</taxon>
        <taxon>Dikarya</taxon>
        <taxon>Ascomycota</taxon>
        <taxon>Pezizomycotina</taxon>
        <taxon>Sordariomycetes</taxon>
        <taxon>Sordariomycetidae</taxon>
        <taxon>Diaporthales</taxon>
        <taxon>Gnomoniaceae</taxon>
        <taxon>Gnomoniopsis</taxon>
    </lineage>
</organism>
<feature type="chain" id="PRO_5040853439" description="SGNH hydrolase-type esterase domain-containing protein" evidence="1">
    <location>
        <begin position="20"/>
        <end position="223"/>
    </location>
</feature>
<reference evidence="3" key="1">
    <citation type="submission" date="2022-10" db="EMBL/GenBank/DDBJ databases">
        <title>Tapping the CABI collections for fungal endophytes: first genome assemblies for Collariella, Neodidymelliopsis, Ascochyta clinopodiicola, Didymella pomorum, Didymosphaeria variabile, Neocosmospora piperis and Neocucurbitaria cava.</title>
        <authorList>
            <person name="Hill R."/>
        </authorList>
    </citation>
    <scope>NUCLEOTIDE SEQUENCE</scope>
    <source>
        <strain evidence="3">IMI 355082</strain>
    </source>
</reference>
<proteinExistence type="predicted"/>
<name>A0A9W9CUE4_9PEZI</name>
<protein>
    <recommendedName>
        <fullName evidence="2">SGNH hydrolase-type esterase domain-containing protein</fullName>
    </recommendedName>
</protein>
<dbReference type="AlphaFoldDB" id="A0A9W9CUE4"/>
<accession>A0A9W9CUE4</accession>
<dbReference type="Proteomes" id="UP001140453">
    <property type="component" value="Unassembled WGS sequence"/>
</dbReference>
<dbReference type="PANTHER" id="PTHR30383">
    <property type="entry name" value="THIOESTERASE 1/PROTEASE 1/LYSOPHOSPHOLIPASE L1"/>
    <property type="match status" value="1"/>
</dbReference>
<keyword evidence="1" id="KW-0732">Signal</keyword>
<evidence type="ECO:0000259" key="2">
    <source>
        <dbReference type="Pfam" id="PF13472"/>
    </source>
</evidence>
<dbReference type="PANTHER" id="PTHR30383:SF2">
    <property type="entry name" value="CELLULOSE-BINDING PROTEIN"/>
    <property type="match status" value="1"/>
</dbReference>
<evidence type="ECO:0000313" key="3">
    <source>
        <dbReference type="EMBL" id="KAJ4388624.1"/>
    </source>
</evidence>
<evidence type="ECO:0000313" key="4">
    <source>
        <dbReference type="Proteomes" id="UP001140453"/>
    </source>
</evidence>
<gene>
    <name evidence="3" type="ORF">N0V93_006083</name>
</gene>
<dbReference type="SUPFAM" id="SSF52266">
    <property type="entry name" value="SGNH hydrolase"/>
    <property type="match status" value="1"/>
</dbReference>
<evidence type="ECO:0000256" key="1">
    <source>
        <dbReference type="SAM" id="SignalP"/>
    </source>
</evidence>
<dbReference type="CDD" id="cd01833">
    <property type="entry name" value="XynB_like"/>
    <property type="match status" value="1"/>
</dbReference>
<dbReference type="InterPro" id="IPR051532">
    <property type="entry name" value="Ester_Hydrolysis_Enzymes"/>
</dbReference>